<accession>X0URR5</accession>
<gene>
    <name evidence="2" type="ORF">S01H1_45682</name>
</gene>
<evidence type="ECO:0000256" key="1">
    <source>
        <dbReference type="SAM" id="Phobius"/>
    </source>
</evidence>
<comment type="caution">
    <text evidence="2">The sequence shown here is derived from an EMBL/GenBank/DDBJ whole genome shotgun (WGS) entry which is preliminary data.</text>
</comment>
<organism evidence="2">
    <name type="scientific">marine sediment metagenome</name>
    <dbReference type="NCBI Taxonomy" id="412755"/>
    <lineage>
        <taxon>unclassified sequences</taxon>
        <taxon>metagenomes</taxon>
        <taxon>ecological metagenomes</taxon>
    </lineage>
</organism>
<reference evidence="2" key="1">
    <citation type="journal article" date="2014" name="Front. Microbiol.">
        <title>High frequency of phylogenetically diverse reductive dehalogenase-homologous genes in deep subseafloor sedimentary metagenomes.</title>
        <authorList>
            <person name="Kawai M."/>
            <person name="Futagami T."/>
            <person name="Toyoda A."/>
            <person name="Takaki Y."/>
            <person name="Nishi S."/>
            <person name="Hori S."/>
            <person name="Arai W."/>
            <person name="Tsubouchi T."/>
            <person name="Morono Y."/>
            <person name="Uchiyama I."/>
            <person name="Ito T."/>
            <person name="Fujiyama A."/>
            <person name="Inagaki F."/>
            <person name="Takami H."/>
        </authorList>
    </citation>
    <scope>NUCLEOTIDE SEQUENCE</scope>
    <source>
        <strain evidence="2">Expedition CK06-06</strain>
    </source>
</reference>
<feature type="non-terminal residue" evidence="2">
    <location>
        <position position="40"/>
    </location>
</feature>
<feature type="transmembrane region" description="Helical" evidence="1">
    <location>
        <begin position="20"/>
        <end position="39"/>
    </location>
</feature>
<keyword evidence="1" id="KW-1133">Transmembrane helix</keyword>
<keyword evidence="1" id="KW-0472">Membrane</keyword>
<sequence>MNRMLYAIKHALRGISRRKLKNLINTIGILIGVSLLAGVQ</sequence>
<dbReference type="AlphaFoldDB" id="X0URR5"/>
<evidence type="ECO:0000313" key="2">
    <source>
        <dbReference type="EMBL" id="GAG01942.1"/>
    </source>
</evidence>
<keyword evidence="1" id="KW-0812">Transmembrane</keyword>
<protein>
    <submittedName>
        <fullName evidence="2">Uncharacterized protein</fullName>
    </submittedName>
</protein>
<proteinExistence type="predicted"/>
<dbReference type="EMBL" id="BARS01029209">
    <property type="protein sequence ID" value="GAG01942.1"/>
    <property type="molecule type" value="Genomic_DNA"/>
</dbReference>
<name>X0URR5_9ZZZZ</name>